<dbReference type="PROSITE" id="PS00943">
    <property type="entry name" value="UBIA"/>
    <property type="match status" value="1"/>
</dbReference>
<dbReference type="InterPro" id="IPR000537">
    <property type="entry name" value="UbiA_prenyltransferase"/>
</dbReference>
<evidence type="ECO:0000256" key="12">
    <source>
        <dbReference type="ARBA" id="ARBA00042475"/>
    </source>
</evidence>
<evidence type="ECO:0000313" key="15">
    <source>
        <dbReference type="EMBL" id="KEG19925.1"/>
    </source>
</evidence>
<feature type="transmembrane region" description="Helical" evidence="14">
    <location>
        <begin position="65"/>
        <end position="84"/>
    </location>
</feature>
<keyword evidence="8 14" id="KW-0350">Heme biosynthesis</keyword>
<evidence type="ECO:0000256" key="5">
    <source>
        <dbReference type="ARBA" id="ARBA00022679"/>
    </source>
</evidence>
<sequence length="344" mass="38123">MPYIFSKIQQILIFHKLYSFCLGIIQIKGLFSEMSISGKLLTEDNQSISPVATVYDYIALLKPRVMSLVVFTALVGLVVSPVVVDPLYGFVAILCIAIGGGSAGALNMWYEADIDALMKRTQKRPIPSGKISRGKALIFSSILSVLSVFLMGVLINWFSALFLAFTIFFYIVIYTIWLKRITPQNIVIGGAAGAFPPMIGWAAATGTISLDSFLLFLIIFMWTPPHFWSLCLFSSSDYDAAGIPMMPNVRGERSTKNQILVYAIITAVCAVGPYITGYAGIIYGISSTILGGIFIYFAYLLWKTDTNDKTVPIAKKTFFFSLFYLGAIFGILLIEFLIWHFIVR</sequence>
<dbReference type="PANTHER" id="PTHR43448:SF7">
    <property type="entry name" value="4-HYDROXYBENZOATE SOLANESYLTRANSFERASE"/>
    <property type="match status" value="1"/>
</dbReference>
<keyword evidence="7 14" id="KW-1133">Transmembrane helix</keyword>
<evidence type="ECO:0000256" key="11">
    <source>
        <dbReference type="ARBA" id="ARBA00040810"/>
    </source>
</evidence>
<keyword evidence="4 14" id="KW-1003">Cell membrane</keyword>
<dbReference type="STRING" id="1293911.H710_00519"/>
<dbReference type="GO" id="GO:0005886">
    <property type="term" value="C:plasma membrane"/>
    <property type="evidence" value="ECO:0007669"/>
    <property type="project" value="UniProtKB-SubCell"/>
</dbReference>
<evidence type="ECO:0000256" key="10">
    <source>
        <dbReference type="ARBA" id="ARBA00030253"/>
    </source>
</evidence>
<gene>
    <name evidence="14" type="primary">ctaB</name>
    <name evidence="15" type="ORF">H710_00519</name>
</gene>
<accession>A0A072R2C5</accession>
<evidence type="ECO:0000313" key="16">
    <source>
        <dbReference type="Proteomes" id="UP000031740"/>
    </source>
</evidence>
<dbReference type="HOGENOM" id="CLU_029631_0_2_5"/>
<dbReference type="AlphaFoldDB" id="A0A072R2C5"/>
<dbReference type="InterPro" id="IPR044878">
    <property type="entry name" value="UbiA_sf"/>
</dbReference>
<dbReference type="PATRIC" id="fig|1293911.3.peg.544"/>
<evidence type="ECO:0000256" key="13">
    <source>
        <dbReference type="ARBA" id="ARBA00047690"/>
    </source>
</evidence>
<evidence type="ECO:0000256" key="8">
    <source>
        <dbReference type="ARBA" id="ARBA00023133"/>
    </source>
</evidence>
<keyword evidence="6 14" id="KW-0812">Transmembrane</keyword>
<reference evidence="15 16" key="1">
    <citation type="submission" date="2013-04" db="EMBL/GenBank/DDBJ databases">
        <title>The Genome Sequence of Bartonella bacilliformis Ver097.</title>
        <authorList>
            <consortium name="The Broad Institute Genomics Platform"/>
            <consortium name="The Broad Institute Genome Sequencing Center for Infectious Disease"/>
            <person name="Feldgarden M."/>
            <person name="Kirby J."/>
            <person name="Birtles R."/>
            <person name="Dasch G."/>
            <person name="Hendrix L."/>
            <person name="Koehler J."/>
            <person name="Walker B."/>
            <person name="Young S.K."/>
            <person name="Zeng Q."/>
            <person name="Gargeya S."/>
            <person name="Fitzgerald M."/>
            <person name="Haas B."/>
            <person name="Abouelleil A."/>
            <person name="Allen A.W."/>
            <person name="Alvarado L."/>
            <person name="Arachchi H.M."/>
            <person name="Berlin A.M."/>
            <person name="Chapman S.B."/>
            <person name="Gainer-Dewar J."/>
            <person name="Goldberg J."/>
            <person name="Griggs A."/>
            <person name="Gujja S."/>
            <person name="Hansen M."/>
            <person name="Howarth C."/>
            <person name="Imamovic A."/>
            <person name="Ireland A."/>
            <person name="Larimer J."/>
            <person name="McCowan C."/>
            <person name="Murphy C."/>
            <person name="Pearson M."/>
            <person name="Poon T.W."/>
            <person name="Priest M."/>
            <person name="Roberts A."/>
            <person name="Saif S."/>
            <person name="Shea T."/>
            <person name="Sisk P."/>
            <person name="Sykes S."/>
            <person name="Wortman J."/>
            <person name="Nusbaum C."/>
            <person name="Birren B."/>
        </authorList>
    </citation>
    <scope>NUCLEOTIDE SEQUENCE [LARGE SCALE GENOMIC DNA]</scope>
    <source>
        <strain evidence="15 16">Ver097</strain>
    </source>
</reference>
<dbReference type="UniPathway" id="UPA00834">
    <property type="reaction ID" value="UER00712"/>
</dbReference>
<feature type="transmembrane region" description="Helical" evidence="14">
    <location>
        <begin position="157"/>
        <end position="177"/>
    </location>
</feature>
<dbReference type="EC" id="2.5.1.141" evidence="3 14"/>
<dbReference type="CDD" id="cd13957">
    <property type="entry name" value="PT_UbiA_Cox10"/>
    <property type="match status" value="1"/>
</dbReference>
<dbReference type="NCBIfam" id="TIGR01473">
    <property type="entry name" value="cyoE_ctaB"/>
    <property type="match status" value="1"/>
</dbReference>
<dbReference type="GO" id="GO:0048034">
    <property type="term" value="P:heme O biosynthetic process"/>
    <property type="evidence" value="ECO:0007669"/>
    <property type="project" value="UniProtKB-UniRule"/>
</dbReference>
<feature type="transmembrane region" description="Helical" evidence="14">
    <location>
        <begin position="259"/>
        <end position="275"/>
    </location>
</feature>
<evidence type="ECO:0000256" key="14">
    <source>
        <dbReference type="HAMAP-Rule" id="MF_00154"/>
    </source>
</evidence>
<evidence type="ECO:0000256" key="6">
    <source>
        <dbReference type="ARBA" id="ARBA00022692"/>
    </source>
</evidence>
<dbReference type="GO" id="GO:0008495">
    <property type="term" value="F:protoheme IX farnesyltransferase activity"/>
    <property type="evidence" value="ECO:0007669"/>
    <property type="project" value="UniProtKB-UniRule"/>
</dbReference>
<evidence type="ECO:0000256" key="4">
    <source>
        <dbReference type="ARBA" id="ARBA00022475"/>
    </source>
</evidence>
<comment type="subcellular location">
    <subcellularLocation>
        <location evidence="1 14">Cell membrane</location>
        <topology evidence="1 14">Multi-pass membrane protein</topology>
    </subcellularLocation>
</comment>
<proteinExistence type="inferred from homology"/>
<feature type="transmembrane region" description="Helical" evidence="14">
    <location>
        <begin position="322"/>
        <end position="342"/>
    </location>
</feature>
<feature type="transmembrane region" description="Helical" evidence="14">
    <location>
        <begin position="131"/>
        <end position="151"/>
    </location>
</feature>
<dbReference type="InterPro" id="IPR006369">
    <property type="entry name" value="Protohaem_IX_farnesylTrfase"/>
</dbReference>
<evidence type="ECO:0000256" key="2">
    <source>
        <dbReference type="ARBA" id="ARBA00004919"/>
    </source>
</evidence>
<evidence type="ECO:0000256" key="1">
    <source>
        <dbReference type="ARBA" id="ARBA00004651"/>
    </source>
</evidence>
<evidence type="ECO:0000256" key="7">
    <source>
        <dbReference type="ARBA" id="ARBA00022989"/>
    </source>
</evidence>
<dbReference type="InterPro" id="IPR030470">
    <property type="entry name" value="UbiA_prenylTrfase_CS"/>
</dbReference>
<comment type="catalytic activity">
    <reaction evidence="13 14">
        <text>heme b + (2E,6E)-farnesyl diphosphate + H2O = Fe(II)-heme o + diphosphate</text>
        <dbReference type="Rhea" id="RHEA:28070"/>
        <dbReference type="ChEBI" id="CHEBI:15377"/>
        <dbReference type="ChEBI" id="CHEBI:33019"/>
        <dbReference type="ChEBI" id="CHEBI:60344"/>
        <dbReference type="ChEBI" id="CHEBI:60530"/>
        <dbReference type="ChEBI" id="CHEBI:175763"/>
        <dbReference type="EC" id="2.5.1.141"/>
    </reaction>
</comment>
<dbReference type="Proteomes" id="UP000031740">
    <property type="component" value="Unassembled WGS sequence"/>
</dbReference>
<comment type="caution">
    <text evidence="15">The sequence shown here is derived from an EMBL/GenBank/DDBJ whole genome shotgun (WGS) entry which is preliminary data.</text>
</comment>
<dbReference type="Gene3D" id="1.10.357.140">
    <property type="entry name" value="UbiA prenyltransferase"/>
    <property type="match status" value="1"/>
</dbReference>
<feature type="transmembrane region" description="Helical" evidence="14">
    <location>
        <begin position="90"/>
        <end position="110"/>
    </location>
</feature>
<dbReference type="NCBIfam" id="NF003349">
    <property type="entry name" value="PRK04375.1-2"/>
    <property type="match status" value="1"/>
</dbReference>
<organism evidence="15 16">
    <name type="scientific">Bartonella bacilliformis Ver097</name>
    <dbReference type="NCBI Taxonomy" id="1293911"/>
    <lineage>
        <taxon>Bacteria</taxon>
        <taxon>Pseudomonadati</taxon>
        <taxon>Pseudomonadota</taxon>
        <taxon>Alphaproteobacteria</taxon>
        <taxon>Hyphomicrobiales</taxon>
        <taxon>Bartonellaceae</taxon>
        <taxon>Bartonella</taxon>
    </lineage>
</organism>
<protein>
    <recommendedName>
        <fullName evidence="11 14">Protoheme IX farnesyltransferase</fullName>
        <ecNumber evidence="3 14">2.5.1.141</ecNumber>
    </recommendedName>
    <alternativeName>
        <fullName evidence="12 14">Heme B farnesyltransferase</fullName>
    </alternativeName>
    <alternativeName>
        <fullName evidence="10 14">Heme O synthase</fullName>
    </alternativeName>
</protein>
<keyword evidence="5 14" id="KW-0808">Transferase</keyword>
<comment type="pathway">
    <text evidence="2 14">Porphyrin-containing compound metabolism; heme O biosynthesis; heme O from protoheme: step 1/1.</text>
</comment>
<evidence type="ECO:0000256" key="9">
    <source>
        <dbReference type="ARBA" id="ARBA00023136"/>
    </source>
</evidence>
<feature type="transmembrane region" description="Helical" evidence="14">
    <location>
        <begin position="281"/>
        <end position="302"/>
    </location>
</feature>
<dbReference type="HAMAP" id="MF_00154">
    <property type="entry name" value="CyoE_CtaB"/>
    <property type="match status" value="1"/>
</dbReference>
<keyword evidence="9 14" id="KW-0472">Membrane</keyword>
<evidence type="ECO:0000256" key="3">
    <source>
        <dbReference type="ARBA" id="ARBA00012292"/>
    </source>
</evidence>
<name>A0A072R2C5_BARBA</name>
<dbReference type="Pfam" id="PF01040">
    <property type="entry name" value="UbiA"/>
    <property type="match status" value="1"/>
</dbReference>
<dbReference type="PANTHER" id="PTHR43448">
    <property type="entry name" value="PROTOHEME IX FARNESYLTRANSFERASE, MITOCHONDRIAL"/>
    <property type="match status" value="1"/>
</dbReference>
<comment type="miscellaneous">
    <text evidence="14">Carbon 2 of the heme B porphyrin ring is defined according to the Fischer nomenclature.</text>
</comment>
<comment type="similarity">
    <text evidence="14">Belongs to the UbiA prenyltransferase family. Protoheme IX farnesyltransferase subfamily.</text>
</comment>
<dbReference type="EMBL" id="ASIV01000004">
    <property type="protein sequence ID" value="KEG19925.1"/>
    <property type="molecule type" value="Genomic_DNA"/>
</dbReference>
<comment type="function">
    <text evidence="14">Converts heme B (protoheme IX) to heme O by substitution of the vinyl group on carbon 2 of heme B porphyrin ring with a hydroxyethyl farnesyl side group.</text>
</comment>